<dbReference type="PIRSF" id="PIRSF021697">
    <property type="entry name" value="UCP021697"/>
    <property type="match status" value="1"/>
</dbReference>
<dbReference type="InterPro" id="IPR010432">
    <property type="entry name" value="RDD"/>
</dbReference>
<dbReference type="Proteomes" id="UP000617531">
    <property type="component" value="Unassembled WGS sequence"/>
</dbReference>
<evidence type="ECO:0000256" key="3">
    <source>
        <dbReference type="ARBA" id="ARBA00022692"/>
    </source>
</evidence>
<protein>
    <submittedName>
        <fullName evidence="9">RDD family protein</fullName>
    </submittedName>
</protein>
<evidence type="ECO:0000313" key="9">
    <source>
        <dbReference type="EMBL" id="GHF08234.1"/>
    </source>
</evidence>
<evidence type="ECO:0000256" key="1">
    <source>
        <dbReference type="ARBA" id="ARBA00004651"/>
    </source>
</evidence>
<keyword evidence="2" id="KW-1003">Cell membrane</keyword>
<evidence type="ECO:0000256" key="6">
    <source>
        <dbReference type="SAM" id="MobiDB-lite"/>
    </source>
</evidence>
<comment type="caution">
    <text evidence="9">The sequence shown here is derived from an EMBL/GenBank/DDBJ whole genome shotgun (WGS) entry which is preliminary data.</text>
</comment>
<organism evidence="9 10">
    <name type="scientific">Pseudolysinimonas yzui</name>
    <dbReference type="NCBI Taxonomy" id="2708254"/>
    <lineage>
        <taxon>Bacteria</taxon>
        <taxon>Bacillati</taxon>
        <taxon>Actinomycetota</taxon>
        <taxon>Actinomycetes</taxon>
        <taxon>Micrococcales</taxon>
        <taxon>Microbacteriaceae</taxon>
        <taxon>Pseudolysinimonas</taxon>
    </lineage>
</organism>
<dbReference type="PANTHER" id="PTHR36115">
    <property type="entry name" value="PROLINE-RICH ANTIGEN HOMOLOG-RELATED"/>
    <property type="match status" value="1"/>
</dbReference>
<feature type="domain" description="RDD" evidence="8">
    <location>
        <begin position="33"/>
        <end position="139"/>
    </location>
</feature>
<dbReference type="InterPro" id="IPR016795">
    <property type="entry name" value="UCP021697"/>
</dbReference>
<feature type="transmembrane region" description="Helical" evidence="7">
    <location>
        <begin position="39"/>
        <end position="58"/>
    </location>
</feature>
<feature type="transmembrane region" description="Helical" evidence="7">
    <location>
        <begin position="70"/>
        <end position="93"/>
    </location>
</feature>
<comment type="subcellular location">
    <subcellularLocation>
        <location evidence="1">Cell membrane</location>
        <topology evidence="1">Multi-pass membrane protein</topology>
    </subcellularLocation>
</comment>
<reference evidence="9" key="2">
    <citation type="submission" date="2020-09" db="EMBL/GenBank/DDBJ databases">
        <authorList>
            <person name="Sun Q."/>
            <person name="Zhou Y."/>
        </authorList>
    </citation>
    <scope>NUCLEOTIDE SEQUENCE</scope>
    <source>
        <strain evidence="9">CGMCC 1.16548</strain>
    </source>
</reference>
<feature type="transmembrane region" description="Helical" evidence="7">
    <location>
        <begin position="105"/>
        <end position="126"/>
    </location>
</feature>
<feature type="region of interest" description="Disordered" evidence="6">
    <location>
        <begin position="1"/>
        <end position="22"/>
    </location>
</feature>
<reference evidence="9" key="1">
    <citation type="journal article" date="2014" name="Int. J. Syst. Evol. Microbiol.">
        <title>Complete genome sequence of Corynebacterium casei LMG S-19264T (=DSM 44701T), isolated from a smear-ripened cheese.</title>
        <authorList>
            <consortium name="US DOE Joint Genome Institute (JGI-PGF)"/>
            <person name="Walter F."/>
            <person name="Albersmeier A."/>
            <person name="Kalinowski J."/>
            <person name="Ruckert C."/>
        </authorList>
    </citation>
    <scope>NUCLEOTIDE SEQUENCE</scope>
    <source>
        <strain evidence="9">CGMCC 1.16548</strain>
    </source>
</reference>
<evidence type="ECO:0000313" key="10">
    <source>
        <dbReference type="Proteomes" id="UP000617531"/>
    </source>
</evidence>
<dbReference type="InterPro" id="IPR051791">
    <property type="entry name" value="Pra-immunoreactive"/>
</dbReference>
<dbReference type="EMBL" id="BNAI01000001">
    <property type="protein sequence ID" value="GHF08234.1"/>
    <property type="molecule type" value="Genomic_DNA"/>
</dbReference>
<evidence type="ECO:0000256" key="4">
    <source>
        <dbReference type="ARBA" id="ARBA00022989"/>
    </source>
</evidence>
<keyword evidence="3 7" id="KW-0812">Transmembrane</keyword>
<evidence type="ECO:0000256" key="7">
    <source>
        <dbReference type="SAM" id="Phobius"/>
    </source>
</evidence>
<accession>A0A8J3LYY7</accession>
<keyword evidence="5 7" id="KW-0472">Membrane</keyword>
<dbReference type="Pfam" id="PF06271">
    <property type="entry name" value="RDD"/>
    <property type="match status" value="1"/>
</dbReference>
<evidence type="ECO:0000256" key="2">
    <source>
        <dbReference type="ARBA" id="ARBA00022475"/>
    </source>
</evidence>
<dbReference type="AlphaFoldDB" id="A0A8J3LYY7"/>
<keyword evidence="4 7" id="KW-1133">Transmembrane helix</keyword>
<dbReference type="PANTHER" id="PTHR36115:SF6">
    <property type="entry name" value="PROLINE-RICH ANTIGEN HOMOLOG"/>
    <property type="match status" value="1"/>
</dbReference>
<evidence type="ECO:0000256" key="5">
    <source>
        <dbReference type="ARBA" id="ARBA00023136"/>
    </source>
</evidence>
<gene>
    <name evidence="9" type="ORF">GCM10011600_06300</name>
</gene>
<evidence type="ECO:0000259" key="8">
    <source>
        <dbReference type="Pfam" id="PF06271"/>
    </source>
</evidence>
<sequence>MRDPRLDAVSTPVDQRWPGERLGLPESGPRSIARPARRIAALAIDWALASVISLVFFSTGPWQTNGFVTLGLFAGIQLLFLLLLNGGVGHLLLGMRVVPLDPGRLAPWRALVRTLLVCLFVPAVIWDADQRGLHDRAAGTLLVRV</sequence>
<name>A0A8J3LYY7_9MICO</name>
<keyword evidence="10" id="KW-1185">Reference proteome</keyword>
<proteinExistence type="predicted"/>